<dbReference type="InterPro" id="IPR036237">
    <property type="entry name" value="Xyl_isomerase-like_sf"/>
</dbReference>
<dbReference type="Pfam" id="PF01261">
    <property type="entry name" value="AP_endonuc_2"/>
    <property type="match status" value="1"/>
</dbReference>
<reference evidence="2 3" key="1">
    <citation type="submission" date="2024-07" db="EMBL/GenBank/DDBJ databases">
        <title>Section-level genome sequencing and comparative genomics of Aspergillus sections Usti and Cavernicolus.</title>
        <authorList>
            <consortium name="Lawrence Berkeley National Laboratory"/>
            <person name="Nybo J.L."/>
            <person name="Vesth T.C."/>
            <person name="Theobald S."/>
            <person name="Frisvad J.C."/>
            <person name="Larsen T.O."/>
            <person name="Kjaerboelling I."/>
            <person name="Rothschild-Mancinelli K."/>
            <person name="Lyhne E.K."/>
            <person name="Kogle M.E."/>
            <person name="Barry K."/>
            <person name="Clum A."/>
            <person name="Na H."/>
            <person name="Ledsgaard L."/>
            <person name="Lin J."/>
            <person name="Lipzen A."/>
            <person name="Kuo A."/>
            <person name="Riley R."/>
            <person name="Mondo S."/>
            <person name="LaButti K."/>
            <person name="Haridas S."/>
            <person name="Pangalinan J."/>
            <person name="Salamov A.A."/>
            <person name="Simmons B.A."/>
            <person name="Magnuson J.K."/>
            <person name="Chen J."/>
            <person name="Drula E."/>
            <person name="Henrissat B."/>
            <person name="Wiebenga A."/>
            <person name="Lubbers R.J."/>
            <person name="Gomes A.C."/>
            <person name="Makela M.R."/>
            <person name="Stajich J."/>
            <person name="Grigoriev I.V."/>
            <person name="Mortensen U.H."/>
            <person name="De vries R.P."/>
            <person name="Baker S.E."/>
            <person name="Andersen M.R."/>
        </authorList>
    </citation>
    <scope>NUCLEOTIDE SEQUENCE [LARGE SCALE GENOMIC DNA]</scope>
    <source>
        <strain evidence="2 3">CBS 600.67</strain>
    </source>
</reference>
<accession>A0ABR4ILN6</accession>
<organism evidence="2 3">
    <name type="scientific">Aspergillus cavernicola</name>
    <dbReference type="NCBI Taxonomy" id="176166"/>
    <lineage>
        <taxon>Eukaryota</taxon>
        <taxon>Fungi</taxon>
        <taxon>Dikarya</taxon>
        <taxon>Ascomycota</taxon>
        <taxon>Pezizomycotina</taxon>
        <taxon>Eurotiomycetes</taxon>
        <taxon>Eurotiomycetidae</taxon>
        <taxon>Eurotiales</taxon>
        <taxon>Aspergillaceae</taxon>
        <taxon>Aspergillus</taxon>
        <taxon>Aspergillus subgen. Nidulantes</taxon>
    </lineage>
</organism>
<dbReference type="SUPFAM" id="SSF51658">
    <property type="entry name" value="Xylose isomerase-like"/>
    <property type="match status" value="1"/>
</dbReference>
<dbReference type="InterPro" id="IPR050312">
    <property type="entry name" value="IolE/XylAMocC-like"/>
</dbReference>
<dbReference type="Gene3D" id="3.20.20.150">
    <property type="entry name" value="Divalent-metal-dependent TIM barrel enzymes"/>
    <property type="match status" value="1"/>
</dbReference>
<evidence type="ECO:0000259" key="1">
    <source>
        <dbReference type="Pfam" id="PF01261"/>
    </source>
</evidence>
<dbReference type="Proteomes" id="UP001610335">
    <property type="component" value="Unassembled WGS sequence"/>
</dbReference>
<sequence>MKNLKIGIPTMSLSRPGLHPLPDKLQSAALHGFQGIELFIDDLTHLASSHFNNSLLAAASHTATVCKSLSLDIICLQPFGFYEGLLDRSQTNTLLEEKLPLWFQIARILNTDLIQIPANFLANDPDTNTPRTTGDLDVIVSDLQTIADLGATQGFRFVYEALCWSTHIDTWESAWNVVRLVDRENFGLCLDSFNMAGRIYADPEAPSGKTQNAETILAESLARLRDWSRSGELDVKKIFYIQLVDAERLSSPLDSTHPFYVAGQPARMNWSRNARLFPCEEERGGYLPVLEIARAFFDIGFEGWVSLELFSRTCGDPRAGTHGEHAERGMESWRRVVGALGLGVDVPVKSQTQIQGQRGIGEEGVVQHRL</sequence>
<proteinExistence type="predicted"/>
<feature type="domain" description="Xylose isomerase-like TIM barrel" evidence="1">
    <location>
        <begin position="26"/>
        <end position="332"/>
    </location>
</feature>
<dbReference type="InterPro" id="IPR013022">
    <property type="entry name" value="Xyl_isomerase-like_TIM-brl"/>
</dbReference>
<dbReference type="EMBL" id="JBFXLS010000020">
    <property type="protein sequence ID" value="KAL2828512.1"/>
    <property type="molecule type" value="Genomic_DNA"/>
</dbReference>
<dbReference type="PANTHER" id="PTHR12110:SF21">
    <property type="entry name" value="XYLOSE ISOMERASE-LIKE TIM BARREL DOMAIN-CONTAINING PROTEIN"/>
    <property type="match status" value="1"/>
</dbReference>
<dbReference type="PANTHER" id="PTHR12110">
    <property type="entry name" value="HYDROXYPYRUVATE ISOMERASE"/>
    <property type="match status" value="1"/>
</dbReference>
<protein>
    <submittedName>
        <fullName evidence="2">Xylose isomerase-like protein</fullName>
    </submittedName>
</protein>
<evidence type="ECO:0000313" key="2">
    <source>
        <dbReference type="EMBL" id="KAL2828512.1"/>
    </source>
</evidence>
<gene>
    <name evidence="2" type="ORF">BDW59DRAFT_178859</name>
</gene>
<evidence type="ECO:0000313" key="3">
    <source>
        <dbReference type="Proteomes" id="UP001610335"/>
    </source>
</evidence>
<comment type="caution">
    <text evidence="2">The sequence shown here is derived from an EMBL/GenBank/DDBJ whole genome shotgun (WGS) entry which is preliminary data.</text>
</comment>
<name>A0ABR4ILN6_9EURO</name>
<keyword evidence="3" id="KW-1185">Reference proteome</keyword>